<gene>
    <name evidence="2" type="ORF">TVAG_339610</name>
</gene>
<dbReference type="PANTHER" id="PTHR24182:SF13">
    <property type="entry name" value="LD18443P"/>
    <property type="match status" value="1"/>
</dbReference>
<evidence type="ECO:0000259" key="1">
    <source>
        <dbReference type="Pfam" id="PF11929"/>
    </source>
</evidence>
<evidence type="ECO:0000313" key="3">
    <source>
        <dbReference type="Proteomes" id="UP000001542"/>
    </source>
</evidence>
<sequence>MHDQIDKFKEYISQTRIDNDQIFLEIPDLEKFEKEKVYNYCPFLKLSLIEACAYFGSINIFYFLTSNQYCKKTKECLRYSIIGRNSDIINECLKDNEMDIKCLRDIVRTHNNEMLEYVLERNIFTYKDFDVEEWVHNKDIYERRKYKAVYEDVITYQNLNAVFLLFEREKNCIFPWCAAFPQTIDIIKSNKIPDKIDFHGRNI</sequence>
<dbReference type="RefSeq" id="XP_001299565.1">
    <property type="nucleotide sequence ID" value="XM_001299564.1"/>
</dbReference>
<organism evidence="2 3">
    <name type="scientific">Trichomonas vaginalis (strain ATCC PRA-98 / G3)</name>
    <dbReference type="NCBI Taxonomy" id="412133"/>
    <lineage>
        <taxon>Eukaryota</taxon>
        <taxon>Metamonada</taxon>
        <taxon>Parabasalia</taxon>
        <taxon>Trichomonadida</taxon>
        <taxon>Trichomonadidae</taxon>
        <taxon>Trichomonas</taxon>
    </lineage>
</organism>
<dbReference type="OrthoDB" id="19174at2759"/>
<dbReference type="PANTHER" id="PTHR24182">
    <property type="entry name" value="ANKYRIN REPEAT AND SOCS BOX CONTAINING 4"/>
    <property type="match status" value="1"/>
</dbReference>
<dbReference type="VEuPathDB" id="TrichDB:TVAGG3_0195300"/>
<dbReference type="VEuPathDB" id="TrichDB:TVAG_339610"/>
<dbReference type="Pfam" id="PF11929">
    <property type="entry name" value="DUF3447"/>
    <property type="match status" value="1"/>
</dbReference>
<protein>
    <recommendedName>
        <fullName evidence="1">DUF3447 domain-containing protein</fullName>
    </recommendedName>
</protein>
<dbReference type="Proteomes" id="UP000001542">
    <property type="component" value="Unassembled WGS sequence"/>
</dbReference>
<dbReference type="InterPro" id="IPR020683">
    <property type="entry name" value="DUF3447"/>
</dbReference>
<name>A2G879_TRIV3</name>
<dbReference type="SMR" id="A2G879"/>
<dbReference type="InterPro" id="IPR036770">
    <property type="entry name" value="Ankyrin_rpt-contain_sf"/>
</dbReference>
<dbReference type="KEGG" id="tva:4744284"/>
<keyword evidence="3" id="KW-1185">Reference proteome</keyword>
<dbReference type="InParanoid" id="A2G879"/>
<feature type="domain" description="DUF3447" evidence="1">
    <location>
        <begin position="71"/>
        <end position="129"/>
    </location>
</feature>
<dbReference type="EMBL" id="DS114605">
    <property type="protein sequence ID" value="EAX86635.1"/>
    <property type="molecule type" value="Genomic_DNA"/>
</dbReference>
<evidence type="ECO:0000313" key="2">
    <source>
        <dbReference type="EMBL" id="EAX86635.1"/>
    </source>
</evidence>
<dbReference type="AlphaFoldDB" id="A2G879"/>
<dbReference type="SUPFAM" id="SSF48403">
    <property type="entry name" value="Ankyrin repeat"/>
    <property type="match status" value="1"/>
</dbReference>
<accession>A2G879</accession>
<reference evidence="2" key="1">
    <citation type="submission" date="2006-10" db="EMBL/GenBank/DDBJ databases">
        <authorList>
            <person name="Amadeo P."/>
            <person name="Zhao Q."/>
            <person name="Wortman J."/>
            <person name="Fraser-Liggett C."/>
            <person name="Carlton J."/>
        </authorList>
    </citation>
    <scope>NUCLEOTIDE SEQUENCE</scope>
    <source>
        <strain evidence="2">G3</strain>
    </source>
</reference>
<proteinExistence type="predicted"/>
<reference evidence="2" key="2">
    <citation type="journal article" date="2007" name="Science">
        <title>Draft genome sequence of the sexually transmitted pathogen Trichomonas vaginalis.</title>
        <authorList>
            <person name="Carlton J.M."/>
            <person name="Hirt R.P."/>
            <person name="Silva J.C."/>
            <person name="Delcher A.L."/>
            <person name="Schatz M."/>
            <person name="Zhao Q."/>
            <person name="Wortman J.R."/>
            <person name="Bidwell S.L."/>
            <person name="Alsmark U.C.M."/>
            <person name="Besteiro S."/>
            <person name="Sicheritz-Ponten T."/>
            <person name="Noel C.J."/>
            <person name="Dacks J.B."/>
            <person name="Foster P.G."/>
            <person name="Simillion C."/>
            <person name="Van de Peer Y."/>
            <person name="Miranda-Saavedra D."/>
            <person name="Barton G.J."/>
            <person name="Westrop G.D."/>
            <person name="Mueller S."/>
            <person name="Dessi D."/>
            <person name="Fiori P.L."/>
            <person name="Ren Q."/>
            <person name="Paulsen I."/>
            <person name="Zhang H."/>
            <person name="Bastida-Corcuera F.D."/>
            <person name="Simoes-Barbosa A."/>
            <person name="Brown M.T."/>
            <person name="Hayes R.D."/>
            <person name="Mukherjee M."/>
            <person name="Okumura C.Y."/>
            <person name="Schneider R."/>
            <person name="Smith A.J."/>
            <person name="Vanacova S."/>
            <person name="Villalvazo M."/>
            <person name="Haas B.J."/>
            <person name="Pertea M."/>
            <person name="Feldblyum T.V."/>
            <person name="Utterback T.R."/>
            <person name="Shu C.L."/>
            <person name="Osoegawa K."/>
            <person name="de Jong P.J."/>
            <person name="Hrdy I."/>
            <person name="Horvathova L."/>
            <person name="Zubacova Z."/>
            <person name="Dolezal P."/>
            <person name="Malik S.B."/>
            <person name="Logsdon J.M. Jr."/>
            <person name="Henze K."/>
            <person name="Gupta A."/>
            <person name="Wang C.C."/>
            <person name="Dunne R.L."/>
            <person name="Upcroft J.A."/>
            <person name="Upcroft P."/>
            <person name="White O."/>
            <person name="Salzberg S.L."/>
            <person name="Tang P."/>
            <person name="Chiu C.-H."/>
            <person name="Lee Y.-S."/>
            <person name="Embley T.M."/>
            <person name="Coombs G.H."/>
            <person name="Mottram J.C."/>
            <person name="Tachezy J."/>
            <person name="Fraser-Liggett C.M."/>
            <person name="Johnson P.J."/>
        </authorList>
    </citation>
    <scope>NUCLEOTIDE SEQUENCE [LARGE SCALE GENOMIC DNA]</scope>
    <source>
        <strain evidence="2">G3</strain>
    </source>
</reference>